<dbReference type="OrthoDB" id="9787650at2"/>
<evidence type="ECO:0000256" key="8">
    <source>
        <dbReference type="ARBA" id="ARBA00048617"/>
    </source>
</evidence>
<name>A0A4S8FCU5_9BURK</name>
<keyword evidence="5 9" id="KW-0627">Porphyrin biosynthesis</keyword>
<keyword evidence="12" id="KW-1185">Reference proteome</keyword>
<comment type="similarity">
    <text evidence="2 9">Belongs to the uroporphyrinogen-III synthase family.</text>
</comment>
<dbReference type="AlphaFoldDB" id="A0A4S8FCU5"/>
<comment type="function">
    <text evidence="6 9">Catalyzes cyclization of the linear tetrapyrrole, hydroxymethylbilane, to the macrocyclic uroporphyrinogen III.</text>
</comment>
<evidence type="ECO:0000313" key="11">
    <source>
        <dbReference type="EMBL" id="THU05408.1"/>
    </source>
</evidence>
<evidence type="ECO:0000259" key="10">
    <source>
        <dbReference type="Pfam" id="PF02602"/>
    </source>
</evidence>
<feature type="domain" description="Tetrapyrrole biosynthesis uroporphyrinogen III synthase" evidence="10">
    <location>
        <begin position="21"/>
        <end position="275"/>
    </location>
</feature>
<proteinExistence type="inferred from homology"/>
<dbReference type="EMBL" id="STFG01000001">
    <property type="protein sequence ID" value="THU05408.1"/>
    <property type="molecule type" value="Genomic_DNA"/>
</dbReference>
<accession>A0A4S8FCU5</accession>
<dbReference type="GO" id="GO:0004852">
    <property type="term" value="F:uroporphyrinogen-III synthase activity"/>
    <property type="evidence" value="ECO:0007669"/>
    <property type="project" value="UniProtKB-UniRule"/>
</dbReference>
<dbReference type="PANTHER" id="PTHR38042:SF1">
    <property type="entry name" value="UROPORPHYRINOGEN-III SYNTHASE, CHLOROPLASTIC"/>
    <property type="match status" value="1"/>
</dbReference>
<evidence type="ECO:0000256" key="6">
    <source>
        <dbReference type="ARBA" id="ARBA00037589"/>
    </source>
</evidence>
<evidence type="ECO:0000256" key="1">
    <source>
        <dbReference type="ARBA" id="ARBA00004772"/>
    </source>
</evidence>
<keyword evidence="4 9" id="KW-0456">Lyase</keyword>
<dbReference type="RefSeq" id="WP_136572117.1">
    <property type="nucleotide sequence ID" value="NZ_STFG01000001.1"/>
</dbReference>
<dbReference type="SUPFAM" id="SSF69618">
    <property type="entry name" value="HemD-like"/>
    <property type="match status" value="1"/>
</dbReference>
<dbReference type="InterPro" id="IPR003754">
    <property type="entry name" value="4pyrrol_synth_uPrphyn_synth"/>
</dbReference>
<evidence type="ECO:0000256" key="2">
    <source>
        <dbReference type="ARBA" id="ARBA00008133"/>
    </source>
</evidence>
<reference evidence="11 12" key="1">
    <citation type="journal article" date="2015" name="Antonie Van Leeuwenhoek">
        <title>Lampropedia puyangensis sp. nov., isolated from symptomatic bark of Populus ? euramericana canker and emended description of Lampropedia hyalina (Ehrenberg 1832) Lee et al. 2004.</title>
        <authorList>
            <person name="Li Y."/>
            <person name="Wang T."/>
            <person name="Piao C.G."/>
            <person name="Wang L.F."/>
            <person name="Tian G.Z."/>
            <person name="Zhu T.H."/>
            <person name="Guo M.W."/>
        </authorList>
    </citation>
    <scope>NUCLEOTIDE SEQUENCE [LARGE SCALE GENOMIC DNA]</scope>
    <source>
        <strain evidence="11 12">2-bin</strain>
    </source>
</reference>
<dbReference type="Gene3D" id="3.40.50.10090">
    <property type="match status" value="2"/>
</dbReference>
<sequence length="287" mass="31656">MSTLVRPLILTRPEKQLPFWSAAFDRLHIRTVALPLIEIAPTIGPSMQQARTQALEQLDRYQAIMHVSPNAVQFFWDQSGLAQWQQIAMNPAKAKGQPPRLWSPGPGTSQALQNLGFTQAAIDQPAPVHASQFDSEALWTVVHKQITLGSRVLVVRGSSESASDKSNNCNRGSGRDWLAQTLGNHGAEVDFICVYERRPPRWQAHQAALVTLAENHQFIWLFSSSEAVSNLTTHYPAHHWRNHSAIATHPRIAHTLLHAGFGQVVETRPTPEAIAAAAHAMQAPSAP</sequence>
<dbReference type="Proteomes" id="UP000308917">
    <property type="component" value="Unassembled WGS sequence"/>
</dbReference>
<dbReference type="CDD" id="cd06578">
    <property type="entry name" value="HemD"/>
    <property type="match status" value="1"/>
</dbReference>
<dbReference type="InterPro" id="IPR039793">
    <property type="entry name" value="UROS/Hem4"/>
</dbReference>
<dbReference type="GO" id="GO:0006780">
    <property type="term" value="P:uroporphyrinogen III biosynthetic process"/>
    <property type="evidence" value="ECO:0007669"/>
    <property type="project" value="UniProtKB-UniRule"/>
</dbReference>
<dbReference type="PANTHER" id="PTHR38042">
    <property type="entry name" value="UROPORPHYRINOGEN-III SYNTHASE, CHLOROPLASTIC"/>
    <property type="match status" value="1"/>
</dbReference>
<evidence type="ECO:0000256" key="5">
    <source>
        <dbReference type="ARBA" id="ARBA00023244"/>
    </source>
</evidence>
<protein>
    <recommendedName>
        <fullName evidence="7 9">Uroporphyrinogen-III synthase</fullName>
        <ecNumber evidence="3 9">4.2.1.75</ecNumber>
    </recommendedName>
</protein>
<dbReference type="Pfam" id="PF02602">
    <property type="entry name" value="HEM4"/>
    <property type="match status" value="1"/>
</dbReference>
<dbReference type="InterPro" id="IPR036108">
    <property type="entry name" value="4pyrrol_syn_uPrphyn_synt_sf"/>
</dbReference>
<gene>
    <name evidence="11" type="ORF">E9531_02390</name>
</gene>
<evidence type="ECO:0000256" key="3">
    <source>
        <dbReference type="ARBA" id="ARBA00013109"/>
    </source>
</evidence>
<evidence type="ECO:0000313" key="12">
    <source>
        <dbReference type="Proteomes" id="UP000308917"/>
    </source>
</evidence>
<organism evidence="11 12">
    <name type="scientific">Lampropedia puyangensis</name>
    <dbReference type="NCBI Taxonomy" id="1330072"/>
    <lineage>
        <taxon>Bacteria</taxon>
        <taxon>Pseudomonadati</taxon>
        <taxon>Pseudomonadota</taxon>
        <taxon>Betaproteobacteria</taxon>
        <taxon>Burkholderiales</taxon>
        <taxon>Comamonadaceae</taxon>
        <taxon>Lampropedia</taxon>
    </lineage>
</organism>
<dbReference type="GO" id="GO:0006782">
    <property type="term" value="P:protoporphyrinogen IX biosynthetic process"/>
    <property type="evidence" value="ECO:0007669"/>
    <property type="project" value="UniProtKB-UniRule"/>
</dbReference>
<evidence type="ECO:0000256" key="9">
    <source>
        <dbReference type="RuleBase" id="RU366031"/>
    </source>
</evidence>
<dbReference type="EC" id="4.2.1.75" evidence="3 9"/>
<comment type="catalytic activity">
    <reaction evidence="8 9">
        <text>hydroxymethylbilane = uroporphyrinogen III + H2O</text>
        <dbReference type="Rhea" id="RHEA:18965"/>
        <dbReference type="ChEBI" id="CHEBI:15377"/>
        <dbReference type="ChEBI" id="CHEBI:57308"/>
        <dbReference type="ChEBI" id="CHEBI:57845"/>
        <dbReference type="EC" id="4.2.1.75"/>
    </reaction>
</comment>
<comment type="caution">
    <text evidence="11">The sequence shown here is derived from an EMBL/GenBank/DDBJ whole genome shotgun (WGS) entry which is preliminary data.</text>
</comment>
<evidence type="ECO:0000256" key="4">
    <source>
        <dbReference type="ARBA" id="ARBA00023239"/>
    </source>
</evidence>
<comment type="pathway">
    <text evidence="1 9">Porphyrin-containing compound metabolism; protoporphyrin-IX biosynthesis; coproporphyrinogen-III from 5-aminolevulinate: step 3/4.</text>
</comment>
<evidence type="ECO:0000256" key="7">
    <source>
        <dbReference type="ARBA" id="ARBA00040167"/>
    </source>
</evidence>